<evidence type="ECO:0000313" key="2">
    <source>
        <dbReference type="EMBL" id="RKO73173.1"/>
    </source>
</evidence>
<feature type="signal peptide" evidence="1">
    <location>
        <begin position="1"/>
        <end position="19"/>
    </location>
</feature>
<feature type="chain" id="PRO_5019587298" evidence="1">
    <location>
        <begin position="20"/>
        <end position="280"/>
    </location>
</feature>
<evidence type="ECO:0000313" key="3">
    <source>
        <dbReference type="Proteomes" id="UP000282423"/>
    </source>
</evidence>
<dbReference type="PROSITE" id="PS51257">
    <property type="entry name" value="PROKAR_LIPOPROTEIN"/>
    <property type="match status" value="1"/>
</dbReference>
<comment type="caution">
    <text evidence="2">The sequence shown here is derived from an EMBL/GenBank/DDBJ whole genome shotgun (WGS) entry which is preliminary data.</text>
</comment>
<keyword evidence="1" id="KW-0732">Signal</keyword>
<evidence type="ECO:0000256" key="1">
    <source>
        <dbReference type="SAM" id="SignalP"/>
    </source>
</evidence>
<accession>A0A420W3P1</accession>
<keyword evidence="3" id="KW-1185">Reference proteome</keyword>
<dbReference type="AlphaFoldDB" id="A0A420W3P1"/>
<gene>
    <name evidence="2" type="ORF">D7322_00375</name>
</gene>
<protein>
    <submittedName>
        <fullName evidence="2">Uncharacterized protein</fullName>
    </submittedName>
</protein>
<proteinExistence type="predicted"/>
<organism evidence="2 3">
    <name type="scientific">Sphingobacterium puteale</name>
    <dbReference type="NCBI Taxonomy" id="2420510"/>
    <lineage>
        <taxon>Bacteria</taxon>
        <taxon>Pseudomonadati</taxon>
        <taxon>Bacteroidota</taxon>
        <taxon>Sphingobacteriia</taxon>
        <taxon>Sphingobacteriales</taxon>
        <taxon>Sphingobacteriaceae</taxon>
        <taxon>Sphingobacterium</taxon>
    </lineage>
</organism>
<dbReference type="RefSeq" id="WP_121120512.1">
    <property type="nucleotide sequence ID" value="NZ_RBWS01000001.1"/>
</dbReference>
<name>A0A420W3P1_9SPHI</name>
<dbReference type="EMBL" id="RBWS01000001">
    <property type="protein sequence ID" value="RKO73173.1"/>
    <property type="molecule type" value="Genomic_DNA"/>
</dbReference>
<dbReference type="OrthoDB" id="699572at2"/>
<reference evidence="2 3" key="1">
    <citation type="submission" date="2018-10" db="EMBL/GenBank/DDBJ databases">
        <title>Sphingobacterium sp. M05W1-28.</title>
        <authorList>
            <person name="Cai H."/>
        </authorList>
    </citation>
    <scope>NUCLEOTIDE SEQUENCE [LARGE SCALE GENOMIC DNA]</scope>
    <source>
        <strain evidence="2 3">M05W1-28</strain>
    </source>
</reference>
<sequence length="280" mass="32510">MLKKYFFASCITCILFSCAKDNYPETPEVITPEEKETISYSDKLIKNINVHTEVNTVNIFNETLIGVYDKENHKDYRSFIDWNNVFVDSVVWHIDDVLHYNTRSEKNLAYRGITFNKPGDYEFDLLLYKDSKVIKRSSLTLRAIAGKDFFNVNWKTPPSNSIVGQSYSYKKGYRIDQTYAKGLHPYSYVSLYYGDQFPKQTPEKEKEYLMEVAQATYGTPTFVTTKNNQTELDEKYTQLFKNKLPYAPTAIWENSTSSIALVGVPKDAIETYFIIAEPKY</sequence>
<dbReference type="Proteomes" id="UP000282423">
    <property type="component" value="Unassembled WGS sequence"/>
</dbReference>